<gene>
    <name evidence="1" type="ORF">T01_2248</name>
</gene>
<comment type="caution">
    <text evidence="1">The sequence shown here is derived from an EMBL/GenBank/DDBJ whole genome shotgun (WGS) entry which is preliminary data.</text>
</comment>
<evidence type="ECO:0000313" key="2">
    <source>
        <dbReference type="Proteomes" id="UP000054776"/>
    </source>
</evidence>
<dbReference type="OrthoDB" id="5917146at2759"/>
<sequence>MCLPVSMIRSCTSPKSKFTTLLKRKARPVAPVNRVDTSSLRFVKNTSQFVQENSRVPPKCSKKRRPIQTILKNKKNNEKVKFSVHLVRNFNNTHVSQSYDNLFTYKWNIRGASFSLFRQLPHRHGGGQSRISVNTTAKLNKRKCNLSWHHDADRLNRLIGIAFMNYKHVQTENAFDRSAEHDIQAKSWTKSNHLSGKIHRLMVS</sequence>
<name>A0A0V1AVR0_TRISP</name>
<dbReference type="InParanoid" id="A0A0V1AVR0"/>
<dbReference type="AlphaFoldDB" id="A0A0V1AVR0"/>
<reference evidence="1 2" key="1">
    <citation type="submission" date="2015-01" db="EMBL/GenBank/DDBJ databases">
        <title>Evolution of Trichinella species and genotypes.</title>
        <authorList>
            <person name="Korhonen P.K."/>
            <person name="Edoardo P."/>
            <person name="Giuseppe L.R."/>
            <person name="Gasser R.B."/>
        </authorList>
    </citation>
    <scope>NUCLEOTIDE SEQUENCE [LARGE SCALE GENOMIC DNA]</scope>
    <source>
        <strain evidence="1">ISS3</strain>
    </source>
</reference>
<dbReference type="EMBL" id="JYDH01000190">
    <property type="protein sequence ID" value="KRY28806.1"/>
    <property type="molecule type" value="Genomic_DNA"/>
</dbReference>
<proteinExistence type="predicted"/>
<evidence type="ECO:0000313" key="1">
    <source>
        <dbReference type="EMBL" id="KRY28806.1"/>
    </source>
</evidence>
<keyword evidence="2" id="KW-1185">Reference proteome</keyword>
<protein>
    <submittedName>
        <fullName evidence="1">Uncharacterized protein</fullName>
    </submittedName>
</protein>
<organism evidence="1 2">
    <name type="scientific">Trichinella spiralis</name>
    <name type="common">Trichina worm</name>
    <dbReference type="NCBI Taxonomy" id="6334"/>
    <lineage>
        <taxon>Eukaryota</taxon>
        <taxon>Metazoa</taxon>
        <taxon>Ecdysozoa</taxon>
        <taxon>Nematoda</taxon>
        <taxon>Enoplea</taxon>
        <taxon>Dorylaimia</taxon>
        <taxon>Trichinellida</taxon>
        <taxon>Trichinellidae</taxon>
        <taxon>Trichinella</taxon>
    </lineage>
</organism>
<accession>A0A0V1AVR0</accession>
<dbReference type="Proteomes" id="UP000054776">
    <property type="component" value="Unassembled WGS sequence"/>
</dbReference>